<proteinExistence type="predicted"/>
<dbReference type="InterPro" id="IPR013320">
    <property type="entry name" value="ConA-like_dom_sf"/>
</dbReference>
<dbReference type="AlphaFoldDB" id="A0AAV4DTP2"/>
<evidence type="ECO:0000313" key="3">
    <source>
        <dbReference type="EMBL" id="GFO47392.1"/>
    </source>
</evidence>
<evidence type="ECO:0000259" key="2">
    <source>
        <dbReference type="PROSITE" id="PS50025"/>
    </source>
</evidence>
<dbReference type="EMBL" id="BLXT01008305">
    <property type="protein sequence ID" value="GFO47392.1"/>
    <property type="molecule type" value="Genomic_DNA"/>
</dbReference>
<dbReference type="Proteomes" id="UP000735302">
    <property type="component" value="Unassembled WGS sequence"/>
</dbReference>
<dbReference type="SUPFAM" id="SSF49899">
    <property type="entry name" value="Concanavalin A-like lectins/glucanases"/>
    <property type="match status" value="1"/>
</dbReference>
<evidence type="ECO:0000256" key="1">
    <source>
        <dbReference type="PROSITE-ProRule" id="PRU00122"/>
    </source>
</evidence>
<gene>
    <name evidence="3" type="ORF">PoB_007389700</name>
</gene>
<protein>
    <submittedName>
        <fullName evidence="3">Basement membrane proteoglycan</fullName>
    </submittedName>
</protein>
<dbReference type="Gene3D" id="2.60.120.200">
    <property type="match status" value="1"/>
</dbReference>
<organism evidence="3 4">
    <name type="scientific">Plakobranchus ocellatus</name>
    <dbReference type="NCBI Taxonomy" id="259542"/>
    <lineage>
        <taxon>Eukaryota</taxon>
        <taxon>Metazoa</taxon>
        <taxon>Spiralia</taxon>
        <taxon>Lophotrochozoa</taxon>
        <taxon>Mollusca</taxon>
        <taxon>Gastropoda</taxon>
        <taxon>Heterobranchia</taxon>
        <taxon>Euthyneura</taxon>
        <taxon>Panpulmonata</taxon>
        <taxon>Sacoglossa</taxon>
        <taxon>Placobranchoidea</taxon>
        <taxon>Plakobranchidae</taxon>
        <taxon>Plakobranchus</taxon>
    </lineage>
</organism>
<comment type="caution">
    <text evidence="1">Lacks conserved residue(s) required for the propagation of feature annotation.</text>
</comment>
<dbReference type="InterPro" id="IPR001791">
    <property type="entry name" value="Laminin_G"/>
</dbReference>
<dbReference type="Pfam" id="PF02210">
    <property type="entry name" value="Laminin_G_2"/>
    <property type="match status" value="1"/>
</dbReference>
<keyword evidence="4" id="KW-1185">Reference proteome</keyword>
<evidence type="ECO:0000313" key="4">
    <source>
        <dbReference type="Proteomes" id="UP000735302"/>
    </source>
</evidence>
<name>A0AAV4DTP2_9GAST</name>
<reference evidence="3 4" key="1">
    <citation type="journal article" date="2021" name="Elife">
        <title>Chloroplast acquisition without the gene transfer in kleptoplastic sea slugs, Plakobranchus ocellatus.</title>
        <authorList>
            <person name="Maeda T."/>
            <person name="Takahashi S."/>
            <person name="Yoshida T."/>
            <person name="Shimamura S."/>
            <person name="Takaki Y."/>
            <person name="Nagai Y."/>
            <person name="Toyoda A."/>
            <person name="Suzuki Y."/>
            <person name="Arimoto A."/>
            <person name="Ishii H."/>
            <person name="Satoh N."/>
            <person name="Nishiyama T."/>
            <person name="Hasebe M."/>
            <person name="Maruyama T."/>
            <person name="Minagawa J."/>
            <person name="Obokata J."/>
            <person name="Shigenobu S."/>
        </authorList>
    </citation>
    <scope>NUCLEOTIDE SEQUENCE [LARGE SCALE GENOMIC DNA]</scope>
</reference>
<accession>A0AAV4DTP2</accession>
<dbReference type="CDD" id="cd00110">
    <property type="entry name" value="LamG"/>
    <property type="match status" value="1"/>
</dbReference>
<feature type="domain" description="Laminin G" evidence="2">
    <location>
        <begin position="1"/>
        <end position="140"/>
    </location>
</feature>
<dbReference type="SMART" id="SM00282">
    <property type="entry name" value="LamG"/>
    <property type="match status" value="1"/>
</dbReference>
<comment type="caution">
    <text evidence="3">The sequence shown here is derived from an EMBL/GenBank/DDBJ whole genome shotgun (WGS) entry which is preliminary data.</text>
</comment>
<dbReference type="PROSITE" id="PS50025">
    <property type="entry name" value="LAM_G_DOMAIN"/>
    <property type="match status" value="1"/>
</dbReference>
<sequence length="140" mass="15934">MDLHLEILPQSSDGVIFWSGQPLEDFLGLGLSEGVLQLRYDLGGGEALLSYDAFELFDGNWHSIRVLRKGHEYLKDKDRTLKISQGANRIVLLKSMTSERSTNSLCGKAAGSEIQRKDHRDQRDDLQFLGDLLRKWHNHV</sequence>